<dbReference type="PANTHER" id="PTHR11757">
    <property type="entry name" value="PROTEASE FAMILY S9A OLIGOPEPTIDASE"/>
    <property type="match status" value="1"/>
</dbReference>
<evidence type="ECO:0000256" key="1">
    <source>
        <dbReference type="ARBA" id="ARBA00005228"/>
    </source>
</evidence>
<dbReference type="InterPro" id="IPR023302">
    <property type="entry name" value="Pept_S9A_N"/>
</dbReference>
<comment type="function">
    <text evidence="5">Serine peptidase whose precise substrate specificity remains unclear. Does not cleave peptides after a arginine or lysine residue. Regulates trans-Golgi network morphology and sorting by regulating the membrane binding of the AP-1 complex. May play a role in the regulation of synaptic vesicle exocytosis.</text>
</comment>
<dbReference type="InterPro" id="IPR051543">
    <property type="entry name" value="Serine_Peptidase_S9A"/>
</dbReference>
<feature type="domain" description="Peptidase S9 prolyl oligopeptidase catalytic" evidence="8">
    <location>
        <begin position="540"/>
        <end position="680"/>
    </location>
</feature>
<comment type="similarity">
    <text evidence="1 6">Belongs to the peptidase S9A family.</text>
</comment>
<keyword evidence="2 6" id="KW-0645">Protease</keyword>
<dbReference type="InterPro" id="IPR029058">
    <property type="entry name" value="AB_hydrolase_fold"/>
</dbReference>
<evidence type="ECO:0000313" key="11">
    <source>
        <dbReference type="Proteomes" id="UP000717515"/>
    </source>
</evidence>
<dbReference type="GO" id="GO:0006508">
    <property type="term" value="P:proteolysis"/>
    <property type="evidence" value="ECO:0007669"/>
    <property type="project" value="UniProtKB-KW"/>
</dbReference>
<evidence type="ECO:0000259" key="9">
    <source>
        <dbReference type="Pfam" id="PF02897"/>
    </source>
</evidence>
<reference evidence="10" key="1">
    <citation type="submission" date="2021-07" db="EMBL/GenBank/DDBJ databases">
        <title>Draft genome of Mortierella alpina, strain LL118, isolated from an aspen leaf litter sample.</title>
        <authorList>
            <person name="Yang S."/>
            <person name="Vinatzer B.A."/>
        </authorList>
    </citation>
    <scope>NUCLEOTIDE SEQUENCE</scope>
    <source>
        <strain evidence="10">LL118</strain>
    </source>
</reference>
<evidence type="ECO:0000256" key="7">
    <source>
        <dbReference type="SAM" id="MobiDB-lite"/>
    </source>
</evidence>
<evidence type="ECO:0000256" key="5">
    <source>
        <dbReference type="ARBA" id="ARBA00045448"/>
    </source>
</evidence>
<dbReference type="AlphaFoldDB" id="A0A9P8A2F3"/>
<dbReference type="Pfam" id="PF00326">
    <property type="entry name" value="Peptidase_S9"/>
    <property type="match status" value="2"/>
</dbReference>
<evidence type="ECO:0000313" key="10">
    <source>
        <dbReference type="EMBL" id="KAG9321585.1"/>
    </source>
</evidence>
<evidence type="ECO:0000256" key="2">
    <source>
        <dbReference type="ARBA" id="ARBA00022670"/>
    </source>
</evidence>
<organism evidence="10 11">
    <name type="scientific">Mortierella alpina</name>
    <name type="common">Oleaginous fungus</name>
    <name type="synonym">Mortierella renispora</name>
    <dbReference type="NCBI Taxonomy" id="64518"/>
    <lineage>
        <taxon>Eukaryota</taxon>
        <taxon>Fungi</taxon>
        <taxon>Fungi incertae sedis</taxon>
        <taxon>Mucoromycota</taxon>
        <taxon>Mortierellomycotina</taxon>
        <taxon>Mortierellomycetes</taxon>
        <taxon>Mortierellales</taxon>
        <taxon>Mortierellaceae</taxon>
        <taxon>Mortierella</taxon>
    </lineage>
</organism>
<feature type="domain" description="Peptidase S9 prolyl oligopeptidase catalytic" evidence="8">
    <location>
        <begin position="743"/>
        <end position="822"/>
    </location>
</feature>
<dbReference type="EC" id="3.4.21.-" evidence="6"/>
<proteinExistence type="inferred from homology"/>
<dbReference type="PANTHER" id="PTHR11757:SF19">
    <property type="entry name" value="PROLYL ENDOPEPTIDASE-LIKE"/>
    <property type="match status" value="1"/>
</dbReference>
<protein>
    <recommendedName>
        <fullName evidence="6">Prolyl endopeptidase</fullName>
        <ecNumber evidence="6">3.4.21.-</ecNumber>
    </recommendedName>
</protein>
<evidence type="ECO:0000256" key="3">
    <source>
        <dbReference type="ARBA" id="ARBA00022801"/>
    </source>
</evidence>
<keyword evidence="4 6" id="KW-0720">Serine protease</keyword>
<dbReference type="InterPro" id="IPR002470">
    <property type="entry name" value="Peptidase_S9A"/>
</dbReference>
<dbReference type="PRINTS" id="PR00862">
    <property type="entry name" value="PROLIGOPTASE"/>
</dbReference>
<feature type="domain" description="Peptidase S9A N-terminal" evidence="9">
    <location>
        <begin position="93"/>
        <end position="472"/>
    </location>
</feature>
<dbReference type="Pfam" id="PF02897">
    <property type="entry name" value="Peptidase_S9_N"/>
    <property type="match status" value="1"/>
</dbReference>
<evidence type="ECO:0000256" key="6">
    <source>
        <dbReference type="RuleBase" id="RU368024"/>
    </source>
</evidence>
<dbReference type="GO" id="GO:0004252">
    <property type="term" value="F:serine-type endopeptidase activity"/>
    <property type="evidence" value="ECO:0007669"/>
    <property type="project" value="UniProtKB-UniRule"/>
</dbReference>
<sequence length="852" mass="96739">MPIARGLLARVQCHHPHKHPWVMVDQWTQLSFVPISSAVRTVVTPRRTLTSSLRRVASISECPFQLQQRRDLSFLGTLRAVFKQPTPPKAPKKIPKETRVLGRVRVDEYEWMANKDDPDLRDYIQAENTYAHEYFASETAAIHLLNRASSVEMKQVLRTKRISAPLTTVVKGYEYYTKTSRHGMEILLDSAYLPDNCTVKKVLLSTGHQIFSFLTLEEGEELGSLHFRDLNRSEPFEEVLEDVFNFVWGNDNKTVYYTKSTDVLRPHQVWAHRIGTPQEEDILVFQEDDDSIFVDVGSTKDQRFVTINGNSLSSSEVRVLDAGHDFSTGALPQLTVIAPREDGVEYYVDHHDDHYYILTNANPKKNFRVMRANRNDPNRESWVELMEAKDGEKIEDVDIFKNFMVIYAKRDALPVVTCYHFETGMAHEVPLPEQFCTIGAGVNLDYETDSFQFTLNSPYAHEATYEYDMASRVMTALRVHPIHRLDRSKYTCTRINVDSEDGKAKIPVTLLHRKNLQLNGRNPTLMRAYGAYGVPTDIDFRVEHFPLLERGWIIALAHVRGGSELGTMWYHQGKLEHKRNTFTDFINVAEHLVEAGYTNPRRLTASGVSAGGLLMGAVSNMRPDLFRAIIMSVPFLDPMTTMLDPEIPLTKVEYLEWGNPAESEGIYDYMLSYAPYDTIPEYDGQKQDVMRRQRIDKQQKRLAASTSTQKSSATLFTSAAASVCNSEEAPDATSATFGPPPLTSRRPALMICCGERDQRVDYTQSTKFVARLRSRLEPWYGAEGKEACVLMIDENRGHFGNGTQDDRVKNWAREVVFLLGNVQMEGGTPLTMGHGVTAGRPNGHSQRSETKS</sequence>
<dbReference type="Proteomes" id="UP000717515">
    <property type="component" value="Unassembled WGS sequence"/>
</dbReference>
<feature type="region of interest" description="Disordered" evidence="7">
    <location>
        <begin position="828"/>
        <end position="852"/>
    </location>
</feature>
<dbReference type="EMBL" id="JAIFTL010000195">
    <property type="protein sequence ID" value="KAG9321585.1"/>
    <property type="molecule type" value="Genomic_DNA"/>
</dbReference>
<evidence type="ECO:0000259" key="8">
    <source>
        <dbReference type="Pfam" id="PF00326"/>
    </source>
</evidence>
<dbReference type="SUPFAM" id="SSF53474">
    <property type="entry name" value="alpha/beta-Hydrolases"/>
    <property type="match status" value="1"/>
</dbReference>
<accession>A0A9P8A2F3</accession>
<gene>
    <name evidence="10" type="ORF">KVV02_001271</name>
</gene>
<dbReference type="InterPro" id="IPR001375">
    <property type="entry name" value="Peptidase_S9_cat"/>
</dbReference>
<dbReference type="Gene3D" id="2.130.10.120">
    <property type="entry name" value="Prolyl oligopeptidase, N-terminal domain"/>
    <property type="match status" value="1"/>
</dbReference>
<evidence type="ECO:0000256" key="4">
    <source>
        <dbReference type="ARBA" id="ARBA00022825"/>
    </source>
</evidence>
<name>A0A9P8A2F3_MORAP</name>
<comment type="caution">
    <text evidence="10">The sequence shown here is derived from an EMBL/GenBank/DDBJ whole genome shotgun (WGS) entry which is preliminary data.</text>
</comment>
<dbReference type="Gene3D" id="3.40.50.1820">
    <property type="entry name" value="alpha/beta hydrolase"/>
    <property type="match status" value="2"/>
</dbReference>
<keyword evidence="3 6" id="KW-0378">Hydrolase</keyword>
<dbReference type="SUPFAM" id="SSF50993">
    <property type="entry name" value="Peptidase/esterase 'gauge' domain"/>
    <property type="match status" value="1"/>
</dbReference>